<keyword evidence="2" id="KW-1185">Reference proteome</keyword>
<dbReference type="Gene3D" id="1.25.40.10">
    <property type="entry name" value="Tetratricopeptide repeat domain"/>
    <property type="match status" value="1"/>
</dbReference>
<dbReference type="EMBL" id="CP015363">
    <property type="protein sequence ID" value="ARD84518.1"/>
    <property type="molecule type" value="Genomic_DNA"/>
</dbReference>
<reference evidence="1 2" key="1">
    <citation type="submission" date="2011-10" db="EMBL/GenBank/DDBJ databases">
        <title>Metabolic and evolutionary patterns in the extreme acidophile Ferroplasma acidiphilum.</title>
        <authorList>
            <person name="Golyshina O.V."/>
            <person name="Kozyavkin S.A."/>
            <person name="Tatusov R.L."/>
            <person name="Slesarev A.I."/>
            <person name="Golyshin P.N."/>
        </authorList>
    </citation>
    <scope>NUCLEOTIDE SEQUENCE [LARGE SCALE GENOMIC DNA]</scope>
    <source>
        <strain evidence="2">Y</strain>
    </source>
</reference>
<accession>A0A1V0N300</accession>
<dbReference type="GeneID" id="31676112"/>
<proteinExistence type="predicted"/>
<dbReference type="AlphaFoldDB" id="A0A1V0N300"/>
<dbReference type="KEGG" id="fai:FAD_0607"/>
<dbReference type="SUPFAM" id="SSF48452">
    <property type="entry name" value="TPR-like"/>
    <property type="match status" value="1"/>
</dbReference>
<gene>
    <name evidence="1" type="ORF">FAD_0607</name>
</gene>
<organism evidence="1 2">
    <name type="scientific">Ferroplasma acidiphilum</name>
    <dbReference type="NCBI Taxonomy" id="74969"/>
    <lineage>
        <taxon>Archaea</taxon>
        <taxon>Methanobacteriati</taxon>
        <taxon>Thermoplasmatota</taxon>
        <taxon>Thermoplasmata</taxon>
        <taxon>Thermoplasmatales</taxon>
        <taxon>Ferroplasmaceae</taxon>
        <taxon>Ferroplasma</taxon>
    </lineage>
</organism>
<name>A0A1V0N300_9ARCH</name>
<dbReference type="RefSeq" id="WP_155951097.1">
    <property type="nucleotide sequence ID" value="NZ_CP015363.1"/>
</dbReference>
<dbReference type="InterPro" id="IPR011990">
    <property type="entry name" value="TPR-like_helical_dom_sf"/>
</dbReference>
<sequence length="1168" mass="136977">MIAVERLMVRKKLKTMLKKSIEKNNIDIFTGFIIKEKNAIREVYDTQISDILLNALRDAEISADLYSALTYIDDKSPLILEYKALKLYSDGKIDDFIHFVTSNIDILSLANVKKDFDELINKSQPEKAVEYLSIAGVFDEGIFKEYFATMPGEQEIRRLTALFQTNGSINDLEKILSICISKIPYSTCYFSLADIYVEFNQKDKLKELLHDILKNRIHYNNIDIRKYYSYLGEYEKVVEFSDVNEPDNALLADAYYHLGYYENALKIYKYIYYNEDKNVLERIIDITYAIKDYYSLINYINLIEKNLGTNKKLLLYKIESEIVLDLYSEAELDLNRYRSNFGDDTEVLELFAKYFRAVDNQEMLYKIAIQLIEKGNTDHENYRIIVNYLYENQEYSKILSYVTEKNLINEFKPEYCSSLIYLNRIEDAIEIITTERSLLDSGRVVDGIFEKIKTNENIRKFNSINKQGTILEMVISYMQGRKNFDYMKYAGKVKNAGSLAGIYILATSTRKDNFFDRRYIRNLLDIDRYQIISSILSNIESIKNGEDIGDMNDSRYFLYPITKALIKTKRYHEASTILDSLYSKDPDAFYYYFRAYIEFQDSNFGDAIKHVEEAISVLDNVDFLALRINIALAKNTNAETYTKSAIDLGFTDIFGMIYNFVVSRNIDVSEEFREYLEKIDIKNVYLYRLKSYCLRDYKSVLKYSALSLLYGGNSEDVVNHYSILKKDNELTAVYFLEHYKNKYYEGYIILSSYYYSKRILKKSLEYFNLAYVRNSIAVKNPLFQELFMGVPLSSAIINAMESTGEWFHLMVYYYNRKEFGKVREITQYHYNNIKIPEFLITRAWENMPVKTFMVGLFNKSHDKILGELLANKFDELELYEDEIDILKTLISYYPDENILFERLINSLIQNGNLNEALETTYDRFHEKKDISSFNRMVHIFYDLRDYSSLANIFNNNREFVNAENIKYWIYSQIKLFNYAATRALMHDYHGIINVDTSESINSKLRSSYRTRMIVEVTKKVFDTEYVDQKVSQPAELSAMVPAYLANDVYEFITNKEPYSYIDAKEYNNESVNIIGRLNTIGISDIRDIKIYHIYKVTGNVIKSKNFYIFIKRCMEGYYKIEKLSENGGSINSGDMGNEPDIIKIITKYNVGLMDAIYIAGKMKNGMLN</sequence>
<protein>
    <submittedName>
        <fullName evidence="1">Pentatricopeptide repeat-containing protein</fullName>
    </submittedName>
</protein>
<evidence type="ECO:0000313" key="2">
    <source>
        <dbReference type="Proteomes" id="UP000192050"/>
    </source>
</evidence>
<dbReference type="Proteomes" id="UP000192050">
    <property type="component" value="Chromosome"/>
</dbReference>
<dbReference type="STRING" id="74969.FAD_0607"/>
<evidence type="ECO:0000313" key="1">
    <source>
        <dbReference type="EMBL" id="ARD84518.1"/>
    </source>
</evidence>